<gene>
    <name evidence="1" type="ORF">DFJ69_6155</name>
</gene>
<dbReference type="AlphaFoldDB" id="A0A3D9SXB1"/>
<reference evidence="1 2" key="1">
    <citation type="submission" date="2018-08" db="EMBL/GenBank/DDBJ databases">
        <title>Sequencing the genomes of 1000 actinobacteria strains.</title>
        <authorList>
            <person name="Klenk H.-P."/>
        </authorList>
    </citation>
    <scope>NUCLEOTIDE SEQUENCE [LARGE SCALE GENOMIC DNA]</scope>
    <source>
        <strain evidence="1 2">DSM 43927</strain>
    </source>
</reference>
<comment type="caution">
    <text evidence="1">The sequence shown here is derived from an EMBL/GenBank/DDBJ whole genome shotgun (WGS) entry which is preliminary data.</text>
</comment>
<protein>
    <submittedName>
        <fullName evidence="1">Uncharacterized protein</fullName>
    </submittedName>
</protein>
<proteinExistence type="predicted"/>
<name>A0A3D9SXB1_9ACTN</name>
<dbReference type="EMBL" id="QTTT01000001">
    <property type="protein sequence ID" value="REF00600.1"/>
    <property type="molecule type" value="Genomic_DNA"/>
</dbReference>
<evidence type="ECO:0000313" key="1">
    <source>
        <dbReference type="EMBL" id="REF00600.1"/>
    </source>
</evidence>
<dbReference type="RefSeq" id="WP_147312494.1">
    <property type="nucleotide sequence ID" value="NZ_QTTT01000001.1"/>
</dbReference>
<accession>A0A3D9SXB1</accession>
<keyword evidence="2" id="KW-1185">Reference proteome</keyword>
<evidence type="ECO:0000313" key="2">
    <source>
        <dbReference type="Proteomes" id="UP000256661"/>
    </source>
</evidence>
<sequence>MHEPSESRTPVAVIEPDPADGAAACLPQADAVAPPAALERLGDHLRGHGFDVSVDASLLIVTDRETERSVEVGVRRRPSDDDQWWFCWRGGLIWICEADQLMNAVVEVKKALRQIPTRM</sequence>
<organism evidence="1 2">
    <name type="scientific">Thermomonospora umbrina</name>
    <dbReference type="NCBI Taxonomy" id="111806"/>
    <lineage>
        <taxon>Bacteria</taxon>
        <taxon>Bacillati</taxon>
        <taxon>Actinomycetota</taxon>
        <taxon>Actinomycetes</taxon>
        <taxon>Streptosporangiales</taxon>
        <taxon>Thermomonosporaceae</taxon>
        <taxon>Thermomonospora</taxon>
    </lineage>
</organism>
<dbReference type="Proteomes" id="UP000256661">
    <property type="component" value="Unassembled WGS sequence"/>
</dbReference>
<dbReference type="OrthoDB" id="3482512at2"/>